<dbReference type="RefSeq" id="WP_114366716.1">
    <property type="nucleotide sequence ID" value="NZ_QPEX01000004.1"/>
</dbReference>
<dbReference type="OrthoDB" id="296933at2"/>
<comment type="caution">
    <text evidence="1">The sequence shown here is derived from an EMBL/GenBank/DDBJ whole genome shotgun (WGS) entry which is preliminary data.</text>
</comment>
<evidence type="ECO:0000313" key="2">
    <source>
        <dbReference type="Proteomes" id="UP000253562"/>
    </source>
</evidence>
<evidence type="ECO:0000313" key="1">
    <source>
        <dbReference type="EMBL" id="RCS56098.1"/>
    </source>
</evidence>
<dbReference type="EMBL" id="QPEX01000004">
    <property type="protein sequence ID" value="RCS56098.1"/>
    <property type="molecule type" value="Genomic_DNA"/>
</dbReference>
<name>A0A368KXN8_9BACT</name>
<gene>
    <name evidence="1" type="ORF">DTL42_00510</name>
</gene>
<dbReference type="Proteomes" id="UP000253562">
    <property type="component" value="Unassembled WGS sequence"/>
</dbReference>
<dbReference type="AlphaFoldDB" id="A0A368KXN8"/>
<reference evidence="1 2" key="1">
    <citation type="submission" date="2018-07" db="EMBL/GenBank/DDBJ databases">
        <title>Comparative genomes isolates from brazilian mangrove.</title>
        <authorList>
            <person name="De Araujo J.E."/>
            <person name="Taketani R.G."/>
            <person name="Silva M.C.P."/>
            <person name="Lourenco M.V."/>
            <person name="Oliveira V.M."/>
            <person name="Andreote F.D."/>
        </authorList>
    </citation>
    <scope>NUCLEOTIDE SEQUENCE [LARGE SCALE GENOMIC DNA]</scope>
    <source>
        <strain evidence="1 2">HEX PRIS-MGV</strain>
    </source>
</reference>
<accession>A0A368KXN8</accession>
<proteinExistence type="predicted"/>
<protein>
    <submittedName>
        <fullName evidence="1">Uncharacterized protein</fullName>
    </submittedName>
</protein>
<sequence length="175" mass="19334">MQLMLYAVAALTLLGSPLSLPKSALWTSIIQIFNEKGEMESGILKPKDIYSFSVSVPEKAKVGEPCIATVTITNIWSQNAKIPFHSLGPNLGASILDAKQNSVPRTEKARRLLLPENGWDYSLGLKELSPGQKLVWQVDLAECFELSPGRHTADFTHLLFIGSDRPIKFEIINSK</sequence>
<organism evidence="1 2">
    <name type="scientific">Bremerella cremea</name>
    <dbReference type="NCBI Taxonomy" id="1031537"/>
    <lineage>
        <taxon>Bacteria</taxon>
        <taxon>Pseudomonadati</taxon>
        <taxon>Planctomycetota</taxon>
        <taxon>Planctomycetia</taxon>
        <taxon>Pirellulales</taxon>
        <taxon>Pirellulaceae</taxon>
        <taxon>Bremerella</taxon>
    </lineage>
</organism>